<accession>A0A438J7U7</accession>
<name>A0A438J7U7_VITVI</name>
<organism evidence="3 4">
    <name type="scientific">Vitis vinifera</name>
    <name type="common">Grape</name>
    <dbReference type="NCBI Taxonomy" id="29760"/>
    <lineage>
        <taxon>Eukaryota</taxon>
        <taxon>Viridiplantae</taxon>
        <taxon>Streptophyta</taxon>
        <taxon>Embryophyta</taxon>
        <taxon>Tracheophyta</taxon>
        <taxon>Spermatophyta</taxon>
        <taxon>Magnoliopsida</taxon>
        <taxon>eudicotyledons</taxon>
        <taxon>Gunneridae</taxon>
        <taxon>Pentapetalae</taxon>
        <taxon>rosids</taxon>
        <taxon>Vitales</taxon>
        <taxon>Vitaceae</taxon>
        <taxon>Viteae</taxon>
        <taxon>Vitis</taxon>
    </lineage>
</organism>
<evidence type="ECO:0000313" key="4">
    <source>
        <dbReference type="Proteomes" id="UP000288805"/>
    </source>
</evidence>
<evidence type="ECO:0000313" key="3">
    <source>
        <dbReference type="EMBL" id="RVX05034.1"/>
    </source>
</evidence>
<feature type="region of interest" description="Disordered" evidence="1">
    <location>
        <begin position="211"/>
        <end position="232"/>
    </location>
</feature>
<dbReference type="EMBL" id="QGNW01000058">
    <property type="protein sequence ID" value="RVX05034.1"/>
    <property type="molecule type" value="Genomic_DNA"/>
</dbReference>
<reference evidence="3 4" key="1">
    <citation type="journal article" date="2018" name="PLoS Genet.">
        <title>Population sequencing reveals clonal diversity and ancestral inbreeding in the grapevine cultivar Chardonnay.</title>
        <authorList>
            <person name="Roach M.J."/>
            <person name="Johnson D.L."/>
            <person name="Bohlmann J."/>
            <person name="van Vuuren H.J."/>
            <person name="Jones S.J."/>
            <person name="Pretorius I.S."/>
            <person name="Schmidt S.A."/>
            <person name="Borneman A.R."/>
        </authorList>
    </citation>
    <scope>NUCLEOTIDE SEQUENCE [LARGE SCALE GENOMIC DNA]</scope>
    <source>
        <strain evidence="4">cv. Chardonnay</strain>
        <tissue evidence="3">Leaf</tissue>
    </source>
</reference>
<dbReference type="AlphaFoldDB" id="A0A438J7U7"/>
<feature type="domain" description="CI111 double-psi beta barrel" evidence="2">
    <location>
        <begin position="46"/>
        <end position="76"/>
    </location>
</feature>
<sequence>MCFRCGVGAVTPFNDNASTAWYEQGLRHWVAWWAWTGKDGVANVAYRVLKNGVRLSLNLYHTMGSPASARIVFVYLIQSQSVTGFVNGSRKSHSTTINGLSLYKCKELYLEMIPSKNGSTVNSDMQSTVQVSTETTNYQVSNGAASSPKTPVSYQSKLISPNSNQLTSPICDDSVSSLSNPNNKIFASFDITEVLELCTFCVRGAIKLSPDSDNHDLTDERSHETPQKGRPPHVELEFKNFKANVGSAVKLGGLSEEYAVLKDIIISTSVKNTLSSIDVPKSLLYMLLGLLVILSVQQLSHPPEMQTVI</sequence>
<evidence type="ECO:0000256" key="1">
    <source>
        <dbReference type="SAM" id="MobiDB-lite"/>
    </source>
</evidence>
<proteinExistence type="predicted"/>
<protein>
    <submittedName>
        <fullName evidence="3">Calmodulin-interacting protein 111</fullName>
    </submittedName>
</protein>
<gene>
    <name evidence="3" type="primary">CIP111_4</name>
    <name evidence="3" type="ORF">CK203_019212</name>
</gene>
<dbReference type="Proteomes" id="UP000288805">
    <property type="component" value="Unassembled WGS sequence"/>
</dbReference>
<dbReference type="InterPro" id="IPR058958">
    <property type="entry name" value="DPBB_CI111"/>
</dbReference>
<comment type="caution">
    <text evidence="3">The sequence shown here is derived from an EMBL/GenBank/DDBJ whole genome shotgun (WGS) entry which is preliminary data.</text>
</comment>
<dbReference type="Pfam" id="PF26429">
    <property type="entry name" value="DPBB_CI111"/>
    <property type="match status" value="1"/>
</dbReference>
<evidence type="ECO:0000259" key="2">
    <source>
        <dbReference type="Pfam" id="PF26429"/>
    </source>
</evidence>